<dbReference type="Proteomes" id="UP001235939">
    <property type="component" value="Chromosome 23"/>
</dbReference>
<protein>
    <recommendedName>
        <fullName evidence="3">DUF4817 domain-containing protein</fullName>
    </recommendedName>
</protein>
<organism evidence="1 2">
    <name type="scientific">Cordylochernes scorpioides</name>
    <dbReference type="NCBI Taxonomy" id="51811"/>
    <lineage>
        <taxon>Eukaryota</taxon>
        <taxon>Metazoa</taxon>
        <taxon>Ecdysozoa</taxon>
        <taxon>Arthropoda</taxon>
        <taxon>Chelicerata</taxon>
        <taxon>Arachnida</taxon>
        <taxon>Pseudoscorpiones</taxon>
        <taxon>Cheliferoidea</taxon>
        <taxon>Chernetidae</taxon>
        <taxon>Cordylochernes</taxon>
    </lineage>
</organism>
<reference evidence="1 2" key="1">
    <citation type="submission" date="2022-03" db="EMBL/GenBank/DDBJ databases">
        <title>A chromosomal length assembly of Cordylochernes scorpioides.</title>
        <authorList>
            <person name="Zeh D."/>
            <person name="Zeh J."/>
        </authorList>
    </citation>
    <scope>NUCLEOTIDE SEQUENCE [LARGE SCALE GENOMIC DNA]</scope>
    <source>
        <strain evidence="1">IN4F17</strain>
        <tissue evidence="1">Whole Body</tissue>
    </source>
</reference>
<dbReference type="EMBL" id="CP092885">
    <property type="protein sequence ID" value="UYV83594.1"/>
    <property type="molecule type" value="Genomic_DNA"/>
</dbReference>
<sequence length="183" mass="20176">MGAVATLVILETNHNLVKYSKGPGGTARRCGRTSPLPLGMPSLQDKALLVNFSNCDSESATEALRAFRSFKDIRSGKGPMSCYPLKRLIKSFEETGSLEAKPRSGRPSTCKSVAVTVLQNAEAIETLSPYGETFVFNMSSSKPSGSKTKRKIADEHRNFQEKWELEYFCSEVKDKIICLICNN</sequence>
<name>A0ABY6LQV8_9ARAC</name>
<proteinExistence type="predicted"/>
<gene>
    <name evidence="1" type="ORF">LAZ67_23001562</name>
</gene>
<keyword evidence="2" id="KW-1185">Reference proteome</keyword>
<evidence type="ECO:0008006" key="3">
    <source>
        <dbReference type="Google" id="ProtNLM"/>
    </source>
</evidence>
<evidence type="ECO:0000313" key="1">
    <source>
        <dbReference type="EMBL" id="UYV83594.1"/>
    </source>
</evidence>
<evidence type="ECO:0000313" key="2">
    <source>
        <dbReference type="Proteomes" id="UP001235939"/>
    </source>
</evidence>
<accession>A0ABY6LQV8</accession>